<organism evidence="2 3">
    <name type="scientific">Plakobranchus ocellatus</name>
    <dbReference type="NCBI Taxonomy" id="259542"/>
    <lineage>
        <taxon>Eukaryota</taxon>
        <taxon>Metazoa</taxon>
        <taxon>Spiralia</taxon>
        <taxon>Lophotrochozoa</taxon>
        <taxon>Mollusca</taxon>
        <taxon>Gastropoda</taxon>
        <taxon>Heterobranchia</taxon>
        <taxon>Euthyneura</taxon>
        <taxon>Panpulmonata</taxon>
        <taxon>Sacoglossa</taxon>
        <taxon>Placobranchoidea</taxon>
        <taxon>Plakobranchidae</taxon>
        <taxon>Plakobranchus</taxon>
    </lineage>
</organism>
<sequence>MFPWNPDHVDLLKLNPSRLYGQTDRTHNPDRTDSSTVSLCSSFLEEMVDTDPTAATDHTIASTDYLRGETFDIDQPSTSTALPDNDITMPSPRRSPDEQTVAPSRERCLNNNMLLDWMAKLGSDKLVTMRITHRKKQTTQRRSIF</sequence>
<name>A0AAV4C1V8_9GAST</name>
<evidence type="ECO:0000313" key="2">
    <source>
        <dbReference type="EMBL" id="GFO24659.1"/>
    </source>
</evidence>
<proteinExistence type="predicted"/>
<dbReference type="Proteomes" id="UP000735302">
    <property type="component" value="Unassembled WGS sequence"/>
</dbReference>
<protein>
    <submittedName>
        <fullName evidence="2">Uncharacterized protein</fullName>
    </submittedName>
</protein>
<evidence type="ECO:0000256" key="1">
    <source>
        <dbReference type="SAM" id="MobiDB-lite"/>
    </source>
</evidence>
<dbReference type="EMBL" id="BLXT01005617">
    <property type="protein sequence ID" value="GFO24659.1"/>
    <property type="molecule type" value="Genomic_DNA"/>
</dbReference>
<reference evidence="2 3" key="1">
    <citation type="journal article" date="2021" name="Elife">
        <title>Chloroplast acquisition without the gene transfer in kleptoplastic sea slugs, Plakobranchus ocellatus.</title>
        <authorList>
            <person name="Maeda T."/>
            <person name="Takahashi S."/>
            <person name="Yoshida T."/>
            <person name="Shimamura S."/>
            <person name="Takaki Y."/>
            <person name="Nagai Y."/>
            <person name="Toyoda A."/>
            <person name="Suzuki Y."/>
            <person name="Arimoto A."/>
            <person name="Ishii H."/>
            <person name="Satoh N."/>
            <person name="Nishiyama T."/>
            <person name="Hasebe M."/>
            <person name="Maruyama T."/>
            <person name="Minagawa J."/>
            <person name="Obokata J."/>
            <person name="Shigenobu S."/>
        </authorList>
    </citation>
    <scope>NUCLEOTIDE SEQUENCE [LARGE SCALE GENOMIC DNA]</scope>
</reference>
<dbReference type="AlphaFoldDB" id="A0AAV4C1V8"/>
<evidence type="ECO:0000313" key="3">
    <source>
        <dbReference type="Proteomes" id="UP000735302"/>
    </source>
</evidence>
<feature type="region of interest" description="Disordered" evidence="1">
    <location>
        <begin position="70"/>
        <end position="103"/>
    </location>
</feature>
<comment type="caution">
    <text evidence="2">The sequence shown here is derived from an EMBL/GenBank/DDBJ whole genome shotgun (WGS) entry which is preliminary data.</text>
</comment>
<keyword evidence="3" id="KW-1185">Reference proteome</keyword>
<gene>
    <name evidence="2" type="ORF">PoB_005116400</name>
</gene>
<accession>A0AAV4C1V8</accession>